<keyword evidence="2" id="KW-0812">Transmembrane</keyword>
<dbReference type="EMBL" id="JAESVA010000010">
    <property type="protein sequence ID" value="MCB8883056.1"/>
    <property type="molecule type" value="Genomic_DNA"/>
</dbReference>
<feature type="transmembrane region" description="Helical" evidence="2">
    <location>
        <begin position="49"/>
        <end position="70"/>
    </location>
</feature>
<evidence type="ECO:0000256" key="1">
    <source>
        <dbReference type="SAM" id="MobiDB-lite"/>
    </source>
</evidence>
<feature type="compositionally biased region" description="Pro residues" evidence="1">
    <location>
        <begin position="112"/>
        <end position="132"/>
    </location>
</feature>
<dbReference type="RefSeq" id="WP_227309713.1">
    <property type="nucleotide sequence ID" value="NZ_JAESVA010000010.1"/>
</dbReference>
<keyword evidence="4" id="KW-1185">Reference proteome</keyword>
<feature type="compositionally biased region" description="Low complexity" evidence="1">
    <location>
        <begin position="101"/>
        <end position="111"/>
    </location>
</feature>
<evidence type="ECO:0000313" key="3">
    <source>
        <dbReference type="EMBL" id="MCB8883056.1"/>
    </source>
</evidence>
<gene>
    <name evidence="3" type="ORF">ACELLULO517_22600</name>
</gene>
<evidence type="ECO:0000313" key="4">
    <source>
        <dbReference type="Proteomes" id="UP000721844"/>
    </source>
</evidence>
<feature type="compositionally biased region" description="Low complexity" evidence="1">
    <location>
        <begin position="133"/>
        <end position="142"/>
    </location>
</feature>
<comment type="caution">
    <text evidence="3">The sequence shown here is derived from an EMBL/GenBank/DDBJ whole genome shotgun (WGS) entry which is preliminary data.</text>
</comment>
<protein>
    <submittedName>
        <fullName evidence="3">Uncharacterized protein</fullName>
    </submittedName>
</protein>
<dbReference type="Proteomes" id="UP000721844">
    <property type="component" value="Unassembled WGS sequence"/>
</dbReference>
<name>A0A963Z5S5_9PROT</name>
<organism evidence="3 4">
    <name type="scientific">Acidisoma cellulosilyticum</name>
    <dbReference type="NCBI Taxonomy" id="2802395"/>
    <lineage>
        <taxon>Bacteria</taxon>
        <taxon>Pseudomonadati</taxon>
        <taxon>Pseudomonadota</taxon>
        <taxon>Alphaproteobacteria</taxon>
        <taxon>Acetobacterales</taxon>
        <taxon>Acidocellaceae</taxon>
        <taxon>Acidisoma</taxon>
    </lineage>
</organism>
<feature type="compositionally biased region" description="Pro residues" evidence="1">
    <location>
        <begin position="91"/>
        <end position="100"/>
    </location>
</feature>
<evidence type="ECO:0000256" key="2">
    <source>
        <dbReference type="SAM" id="Phobius"/>
    </source>
</evidence>
<keyword evidence="2" id="KW-1133">Transmembrane helix</keyword>
<proteinExistence type="predicted"/>
<sequence length="179" mass="18097">MALMTFDIPDGMTAQVIVGTPDSFARREPLQIAYEPAHPEPPHKRRSRWFMLSGAGILLLVGGMFLGGSLKPRNTANAAFAAIPPTVAPIQIPPDGPPPATTAFPQQAPSAPAAPPPPPLAASGSNPPPAPPSGAQAGQMPPDLAADLKAQPQVEPAPGQASGQGAAPPPPQNAFGLGN</sequence>
<dbReference type="AlphaFoldDB" id="A0A963Z5S5"/>
<reference evidence="3 4" key="1">
    <citation type="journal article" date="2021" name="Microorganisms">
        <title>Acidisoma silvae sp. nov. and Acidisomacellulosilytica sp. nov., Two Acidophilic Bacteria Isolated from Decaying Wood, Hydrolyzing Cellulose and Producing Poly-3-hydroxybutyrate.</title>
        <authorList>
            <person name="Mieszkin S."/>
            <person name="Pouder E."/>
            <person name="Uroz S."/>
            <person name="Simon-Colin C."/>
            <person name="Alain K."/>
        </authorList>
    </citation>
    <scope>NUCLEOTIDE SEQUENCE [LARGE SCALE GENOMIC DNA]</scope>
    <source>
        <strain evidence="3 4">HW T5.17</strain>
    </source>
</reference>
<feature type="region of interest" description="Disordered" evidence="1">
    <location>
        <begin position="87"/>
        <end position="179"/>
    </location>
</feature>
<accession>A0A963Z5S5</accession>
<keyword evidence="2" id="KW-0472">Membrane</keyword>
<feature type="compositionally biased region" description="Low complexity" evidence="1">
    <location>
        <begin position="156"/>
        <end position="166"/>
    </location>
</feature>